<evidence type="ECO:0000256" key="3">
    <source>
        <dbReference type="RuleBase" id="RU367040"/>
    </source>
</evidence>
<organism evidence="5 6">
    <name type="scientific">Acanthoscelides obtectus</name>
    <name type="common">Bean weevil</name>
    <name type="synonym">Bruchus obtectus</name>
    <dbReference type="NCBI Taxonomy" id="200917"/>
    <lineage>
        <taxon>Eukaryota</taxon>
        <taxon>Metazoa</taxon>
        <taxon>Ecdysozoa</taxon>
        <taxon>Arthropoda</taxon>
        <taxon>Hexapoda</taxon>
        <taxon>Insecta</taxon>
        <taxon>Pterygota</taxon>
        <taxon>Neoptera</taxon>
        <taxon>Endopterygota</taxon>
        <taxon>Coleoptera</taxon>
        <taxon>Polyphaga</taxon>
        <taxon>Cucujiformia</taxon>
        <taxon>Chrysomeloidea</taxon>
        <taxon>Chrysomelidae</taxon>
        <taxon>Bruchinae</taxon>
        <taxon>Bruchini</taxon>
        <taxon>Acanthoscelides</taxon>
    </lineage>
</organism>
<evidence type="ECO:0000313" key="5">
    <source>
        <dbReference type="EMBL" id="CAH1994862.1"/>
    </source>
</evidence>
<dbReference type="PRINTS" id="PR00511">
    <property type="entry name" value="TEKTIN"/>
</dbReference>
<dbReference type="Pfam" id="PF03148">
    <property type="entry name" value="Tektin"/>
    <property type="match status" value="1"/>
</dbReference>
<dbReference type="AlphaFoldDB" id="A0A9P0LHS6"/>
<dbReference type="GO" id="GO:0060294">
    <property type="term" value="P:cilium movement involved in cell motility"/>
    <property type="evidence" value="ECO:0007669"/>
    <property type="project" value="UniProtKB-UniRule"/>
</dbReference>
<keyword evidence="2" id="KW-0963">Cytoplasm</keyword>
<dbReference type="GO" id="GO:0005930">
    <property type="term" value="C:axoneme"/>
    <property type="evidence" value="ECO:0007669"/>
    <property type="project" value="UniProtKB-SubCell"/>
</dbReference>
<dbReference type="GO" id="GO:0060271">
    <property type="term" value="P:cilium assembly"/>
    <property type="evidence" value="ECO:0007669"/>
    <property type="project" value="UniProtKB-UniRule"/>
</dbReference>
<keyword evidence="4" id="KW-0175">Coiled coil</keyword>
<evidence type="ECO:0000256" key="4">
    <source>
        <dbReference type="SAM" id="Coils"/>
    </source>
</evidence>
<accession>A0A9P0LHS6</accession>
<evidence type="ECO:0000256" key="1">
    <source>
        <dbReference type="ARBA" id="ARBA00007209"/>
    </source>
</evidence>
<proteinExistence type="inferred from homology"/>
<dbReference type="PANTHER" id="PTHR19960">
    <property type="entry name" value="TEKTIN"/>
    <property type="match status" value="1"/>
</dbReference>
<keyword evidence="3" id="KW-0282">Flagellum</keyword>
<protein>
    <recommendedName>
        <fullName evidence="3">Tektin</fullName>
    </recommendedName>
</protein>
<gene>
    <name evidence="5" type="ORF">ACAOBT_LOCUS22299</name>
</gene>
<sequence>MSVVTFEKPITHIGLADWYAKQWQNQQTNDTRRSDAFNLRHEARQLRNETKVKTEWDTYHNNVRLADRVTELDRWKEVLISCLDRINRELVSLKDEKFGTERELDALGIPLGVISECISMRDCRQGTELTYDDGDVELKKELCVVEQVKKLLAERCQSAWEKLNKLEEVKFKLNLEINDKNEASENDKDQLTLDKNCANITFKIDPLRACKGSITYEEWLEHSQQVKQLADNELLDTLKLRESLFVVRERARNDMLAQRDRVDFTLRKRIYETQRARNEIEWQELKMREEMQKVLAEIRTLEDAVLPKSDALKLAETRLENRSYRPGFELARDEVEQGLKEEVLTLRKTRQDLQDKINCAKATYNALEDQQVLITRDLDDKMQSLMTDIRCLDLRVRLRTGELSGPASDTDRNIVLTRMEKEIPPT</sequence>
<dbReference type="InterPro" id="IPR000435">
    <property type="entry name" value="Tektins"/>
</dbReference>
<dbReference type="GO" id="GO:0015630">
    <property type="term" value="C:microtubule cytoskeleton"/>
    <property type="evidence" value="ECO:0007669"/>
    <property type="project" value="UniProtKB-UniRule"/>
</dbReference>
<feature type="coiled-coil region" evidence="4">
    <location>
        <begin position="336"/>
        <end position="370"/>
    </location>
</feature>
<keyword evidence="6" id="KW-1185">Reference proteome</keyword>
<keyword evidence="3" id="KW-0966">Cell projection</keyword>
<comment type="subcellular location">
    <subcellularLocation>
        <location evidence="3">Cytoplasm</location>
        <location evidence="3">Cytoskeleton</location>
        <location evidence="3">Cilium axoneme</location>
    </subcellularLocation>
</comment>
<dbReference type="GO" id="GO:0005634">
    <property type="term" value="C:nucleus"/>
    <property type="evidence" value="ECO:0007669"/>
    <property type="project" value="TreeGrafter"/>
</dbReference>
<comment type="similarity">
    <text evidence="1 3">Belongs to the tektin family.</text>
</comment>
<comment type="caution">
    <text evidence="5">The sequence shown here is derived from an EMBL/GenBank/DDBJ whole genome shotgun (WGS) entry which is preliminary data.</text>
</comment>
<name>A0A9P0LHS6_ACAOB</name>
<dbReference type="Proteomes" id="UP001152888">
    <property type="component" value="Unassembled WGS sequence"/>
</dbReference>
<keyword evidence="3" id="KW-0969">Cilium</keyword>
<dbReference type="PANTHER" id="PTHR19960:SF7">
    <property type="entry name" value="TEKTIN"/>
    <property type="match status" value="1"/>
</dbReference>
<reference evidence="5" key="1">
    <citation type="submission" date="2022-03" db="EMBL/GenBank/DDBJ databases">
        <authorList>
            <person name="Sayadi A."/>
        </authorList>
    </citation>
    <scope>NUCLEOTIDE SEQUENCE</scope>
</reference>
<evidence type="ECO:0000256" key="2">
    <source>
        <dbReference type="ARBA" id="ARBA00022490"/>
    </source>
</evidence>
<evidence type="ECO:0000313" key="6">
    <source>
        <dbReference type="Proteomes" id="UP001152888"/>
    </source>
</evidence>
<dbReference type="EMBL" id="CAKOFQ010007208">
    <property type="protein sequence ID" value="CAH1994862.1"/>
    <property type="molecule type" value="Genomic_DNA"/>
</dbReference>
<dbReference type="OrthoDB" id="440745at2759"/>
<dbReference type="InterPro" id="IPR048256">
    <property type="entry name" value="Tektin-like"/>
</dbReference>